<dbReference type="InterPro" id="IPR009959">
    <property type="entry name" value="Cyclase_SnoaL-like"/>
</dbReference>
<dbReference type="Pfam" id="PF07366">
    <property type="entry name" value="SnoaL"/>
    <property type="match status" value="1"/>
</dbReference>
<proteinExistence type="predicted"/>
<dbReference type="SUPFAM" id="SSF54427">
    <property type="entry name" value="NTF2-like"/>
    <property type="match status" value="1"/>
</dbReference>
<accession>A0ABY7TC56</accession>
<reference evidence="1 2" key="1">
    <citation type="submission" date="2023-02" db="EMBL/GenBank/DDBJ databases">
        <title>Genome sequence of Mucilaginibacter jinjuensis strain KACC 16571.</title>
        <authorList>
            <person name="Kim S."/>
            <person name="Heo J."/>
            <person name="Kwon S.-W."/>
        </authorList>
    </citation>
    <scope>NUCLEOTIDE SEQUENCE [LARGE SCALE GENOMIC DNA]</scope>
    <source>
        <strain evidence="1 2">KACC 16571</strain>
    </source>
</reference>
<dbReference type="Gene3D" id="3.10.450.50">
    <property type="match status" value="1"/>
</dbReference>
<keyword evidence="2" id="KW-1185">Reference proteome</keyword>
<sequence length="139" mass="16175">MSIEKNIEIVKRFTEEVINQHKFELIDEFWAADMKWHGGFMGDIDGIENYRNMLTSAINGAFTNMKLEIIYTIGQDDKVAMFFTNSGRNSGPFLGNEPSNKDGKWNGMSFYRIENEKIAEAWFSEDLLQMFVQFGFIKF</sequence>
<name>A0ABY7TC56_9SPHI</name>
<evidence type="ECO:0000313" key="2">
    <source>
        <dbReference type="Proteomes" id="UP001216139"/>
    </source>
</evidence>
<dbReference type="InterPro" id="IPR032710">
    <property type="entry name" value="NTF2-like_dom_sf"/>
</dbReference>
<dbReference type="EMBL" id="CP117167">
    <property type="protein sequence ID" value="WCT14090.1"/>
    <property type="molecule type" value="Genomic_DNA"/>
</dbReference>
<dbReference type="Proteomes" id="UP001216139">
    <property type="component" value="Chromosome"/>
</dbReference>
<dbReference type="PANTHER" id="PTHR38436:SF1">
    <property type="entry name" value="ESTER CYCLASE"/>
    <property type="match status" value="1"/>
</dbReference>
<gene>
    <name evidence="1" type="ORF">PQO05_09100</name>
</gene>
<evidence type="ECO:0000313" key="1">
    <source>
        <dbReference type="EMBL" id="WCT14090.1"/>
    </source>
</evidence>
<protein>
    <submittedName>
        <fullName evidence="1">Ester cyclase</fullName>
    </submittedName>
</protein>
<organism evidence="1 2">
    <name type="scientific">Mucilaginibacter jinjuensis</name>
    <dbReference type="NCBI Taxonomy" id="1176721"/>
    <lineage>
        <taxon>Bacteria</taxon>
        <taxon>Pseudomonadati</taxon>
        <taxon>Bacteroidota</taxon>
        <taxon>Sphingobacteriia</taxon>
        <taxon>Sphingobacteriales</taxon>
        <taxon>Sphingobacteriaceae</taxon>
        <taxon>Mucilaginibacter</taxon>
    </lineage>
</organism>
<dbReference type="PANTHER" id="PTHR38436">
    <property type="entry name" value="POLYKETIDE CYCLASE SNOAL-LIKE DOMAIN"/>
    <property type="match status" value="1"/>
</dbReference>
<dbReference type="RefSeq" id="WP_273632400.1">
    <property type="nucleotide sequence ID" value="NZ_CP117167.1"/>
</dbReference>